<sequence length="59" mass="6833">MAITATATFSFIHFRHFSQPSLSSSSSYPIRHRFLSSRWLNKLNYPCASYRFSCFSSTC</sequence>
<dbReference type="AlphaFoldDB" id="A0A6A4QXQ1"/>
<proteinExistence type="predicted"/>
<accession>A0A6A4QXQ1</accession>
<organism evidence="1 2">
    <name type="scientific">Lupinus albus</name>
    <name type="common">White lupine</name>
    <name type="synonym">Lupinus termis</name>
    <dbReference type="NCBI Taxonomy" id="3870"/>
    <lineage>
        <taxon>Eukaryota</taxon>
        <taxon>Viridiplantae</taxon>
        <taxon>Streptophyta</taxon>
        <taxon>Embryophyta</taxon>
        <taxon>Tracheophyta</taxon>
        <taxon>Spermatophyta</taxon>
        <taxon>Magnoliopsida</taxon>
        <taxon>eudicotyledons</taxon>
        <taxon>Gunneridae</taxon>
        <taxon>Pentapetalae</taxon>
        <taxon>rosids</taxon>
        <taxon>fabids</taxon>
        <taxon>Fabales</taxon>
        <taxon>Fabaceae</taxon>
        <taxon>Papilionoideae</taxon>
        <taxon>50 kb inversion clade</taxon>
        <taxon>genistoids sensu lato</taxon>
        <taxon>core genistoids</taxon>
        <taxon>Genisteae</taxon>
        <taxon>Lupinus</taxon>
    </lineage>
</organism>
<protein>
    <submittedName>
        <fullName evidence="1">Uncharacterized protein</fullName>
    </submittedName>
</protein>
<reference evidence="2" key="1">
    <citation type="journal article" date="2020" name="Nat. Commun.">
        <title>Genome sequence of the cluster root forming white lupin.</title>
        <authorList>
            <person name="Hufnagel B."/>
            <person name="Marques A."/>
            <person name="Soriano A."/>
            <person name="Marques L."/>
            <person name="Divol F."/>
            <person name="Doumas P."/>
            <person name="Sallet E."/>
            <person name="Mancinotti D."/>
            <person name="Carrere S."/>
            <person name="Marande W."/>
            <person name="Arribat S."/>
            <person name="Keller J."/>
            <person name="Huneau C."/>
            <person name="Blein T."/>
            <person name="Aime D."/>
            <person name="Laguerre M."/>
            <person name="Taylor J."/>
            <person name="Schubert V."/>
            <person name="Nelson M."/>
            <person name="Geu-Flores F."/>
            <person name="Crespi M."/>
            <person name="Gallardo-Guerrero K."/>
            <person name="Delaux P.-M."/>
            <person name="Salse J."/>
            <person name="Berges H."/>
            <person name="Guyot R."/>
            <person name="Gouzy J."/>
            <person name="Peret B."/>
        </authorList>
    </citation>
    <scope>NUCLEOTIDE SEQUENCE [LARGE SCALE GENOMIC DNA]</scope>
    <source>
        <strain evidence="2">cv. Amiga</strain>
    </source>
</reference>
<dbReference type="Proteomes" id="UP000447434">
    <property type="component" value="Chromosome 2"/>
</dbReference>
<evidence type="ECO:0000313" key="2">
    <source>
        <dbReference type="Proteomes" id="UP000447434"/>
    </source>
</evidence>
<keyword evidence="2" id="KW-1185">Reference proteome</keyword>
<evidence type="ECO:0000313" key="1">
    <source>
        <dbReference type="EMBL" id="KAE9618921.1"/>
    </source>
</evidence>
<comment type="caution">
    <text evidence="1">The sequence shown here is derived from an EMBL/GenBank/DDBJ whole genome shotgun (WGS) entry which is preliminary data.</text>
</comment>
<dbReference type="EMBL" id="WOCE01000002">
    <property type="protein sequence ID" value="KAE9618921.1"/>
    <property type="molecule type" value="Genomic_DNA"/>
</dbReference>
<gene>
    <name evidence="1" type="ORF">Lalb_Chr02g0147761</name>
</gene>
<name>A0A6A4QXQ1_LUPAL</name>